<reference evidence="10" key="1">
    <citation type="journal article" date="2013" name="PLoS ONE">
        <title>Gene expression in gut symbiotic organ of stinkbug affected by extracellular bacterial symbiont.</title>
        <authorList>
            <person name="Futahashi R."/>
            <person name="Tanaka K."/>
            <person name="Tanahashi M."/>
            <person name="Nikoh N."/>
            <person name="Kikuchi Y."/>
            <person name="Lee B.L."/>
            <person name="Fukatsu T."/>
        </authorList>
    </citation>
    <scope>NUCLEOTIDE SEQUENCE</scope>
    <source>
        <tissue evidence="10">Midgut</tissue>
    </source>
</reference>
<dbReference type="GO" id="GO:0015986">
    <property type="term" value="P:proton motive force-driven ATP synthesis"/>
    <property type="evidence" value="ECO:0007669"/>
    <property type="project" value="InterPro"/>
</dbReference>
<evidence type="ECO:0000256" key="6">
    <source>
        <dbReference type="ARBA" id="ARBA00023065"/>
    </source>
</evidence>
<dbReference type="PANTHER" id="PTHR12441">
    <property type="entry name" value="ATP SYNTHASE COUPLING FACTOR 6, MITOCHONDRIAL"/>
    <property type="match status" value="1"/>
</dbReference>
<keyword evidence="6 9" id="KW-0406">Ion transport</keyword>
<keyword evidence="3" id="KW-0138">CF(0)</keyword>
<name>R4WIQ2_RIPPE</name>
<evidence type="ECO:0000256" key="2">
    <source>
        <dbReference type="ARBA" id="ARBA00022448"/>
    </source>
</evidence>
<evidence type="ECO:0000256" key="3">
    <source>
        <dbReference type="ARBA" id="ARBA00022547"/>
    </source>
</evidence>
<evidence type="ECO:0000256" key="7">
    <source>
        <dbReference type="ARBA" id="ARBA00023128"/>
    </source>
</evidence>
<evidence type="ECO:0000256" key="1">
    <source>
        <dbReference type="ARBA" id="ARBA00007346"/>
    </source>
</evidence>
<dbReference type="GO" id="GO:0005743">
    <property type="term" value="C:mitochondrial inner membrane"/>
    <property type="evidence" value="ECO:0007669"/>
    <property type="project" value="UniProtKB-SubCell"/>
</dbReference>
<dbReference type="PANTHER" id="PTHR12441:SF10">
    <property type="entry name" value="ATP SYNTHASE-COUPLING FACTOR 6, MITOCHONDRIAL"/>
    <property type="match status" value="1"/>
</dbReference>
<dbReference type="Pfam" id="PF05511">
    <property type="entry name" value="ATP-synt_F6"/>
    <property type="match status" value="1"/>
</dbReference>
<dbReference type="SUPFAM" id="SSF111357">
    <property type="entry name" value="Mitochondrial ATP synthase coupling factor 6"/>
    <property type="match status" value="1"/>
</dbReference>
<comment type="subcellular location">
    <subcellularLocation>
        <location evidence="9">Mitochondrion</location>
    </subcellularLocation>
    <subcellularLocation>
        <location evidence="9">Mitochondrion inner membrane</location>
    </subcellularLocation>
</comment>
<evidence type="ECO:0000256" key="9">
    <source>
        <dbReference type="PIRNR" id="PIRNR002455"/>
    </source>
</evidence>
<keyword evidence="4 9" id="KW-0375">Hydrogen ion transport</keyword>
<keyword evidence="2 9" id="KW-0813">Transport</keyword>
<comment type="function">
    <text evidence="9">Mitochondrial membrane ATP synthase (F(1)F(0) ATP synthase or Complex V) produces ATP from ADP in the presence of a proton gradient across the membrane which is generated by electron transport complexes of the respiratory chain.</text>
</comment>
<dbReference type="EMBL" id="AK417340">
    <property type="protein sequence ID" value="BAN20555.1"/>
    <property type="molecule type" value="mRNA"/>
</dbReference>
<dbReference type="FunFam" id="1.10.246.110:FF:000001">
    <property type="entry name" value="ATP synthase-coupling factor 6, mitochondrial"/>
    <property type="match status" value="1"/>
</dbReference>
<sequence>MNSSRLLLKSVRVVSKSAQRDIGVFAPALQKVSDPIQQLFIDKLREYKKKSSGGQLVDPTPEIQREHAQELTKLAKQFGGKEGVDMTKFPDFKFVDPVIDPINQEE</sequence>
<keyword evidence="7 9" id="KW-0496">Mitochondrion</keyword>
<evidence type="ECO:0000256" key="5">
    <source>
        <dbReference type="ARBA" id="ARBA00022792"/>
    </source>
</evidence>
<comment type="similarity">
    <text evidence="1 9">Belongs to the eukaryotic ATPase subunit F6 family.</text>
</comment>
<dbReference type="GO" id="GO:0045259">
    <property type="term" value="C:proton-transporting ATP synthase complex"/>
    <property type="evidence" value="ECO:0007669"/>
    <property type="project" value="UniProtKB-KW"/>
</dbReference>
<protein>
    <recommendedName>
        <fullName evidence="9">ATP synthase-coupling factor 6, mitochondrial</fullName>
        <shortName evidence="9">ATPase subunit F6</shortName>
    </recommendedName>
</protein>
<dbReference type="GO" id="GO:0015078">
    <property type="term" value="F:proton transmembrane transporter activity"/>
    <property type="evidence" value="ECO:0007669"/>
    <property type="project" value="InterPro"/>
</dbReference>
<proteinExistence type="evidence at transcript level"/>
<dbReference type="Gene3D" id="1.10.246.110">
    <property type="entry name" value="Mitochondrial ATP synthase-coupling factor 6"/>
    <property type="match status" value="1"/>
</dbReference>
<evidence type="ECO:0000256" key="8">
    <source>
        <dbReference type="ARBA" id="ARBA00023136"/>
    </source>
</evidence>
<evidence type="ECO:0000256" key="4">
    <source>
        <dbReference type="ARBA" id="ARBA00022781"/>
    </source>
</evidence>
<accession>R4WIQ2</accession>
<keyword evidence="5 9" id="KW-0999">Mitochondrion inner membrane</keyword>
<dbReference type="AlphaFoldDB" id="R4WIQ2"/>
<dbReference type="InterPro" id="IPR036204">
    <property type="entry name" value="ATP_synth_f6_sf_mt"/>
</dbReference>
<dbReference type="InterPro" id="IPR008387">
    <property type="entry name" value="ATP_synth_f6_mt"/>
</dbReference>
<organism evidence="10">
    <name type="scientific">Riptortus pedestris</name>
    <name type="common">Bean bug</name>
    <dbReference type="NCBI Taxonomy" id="329032"/>
    <lineage>
        <taxon>Eukaryota</taxon>
        <taxon>Metazoa</taxon>
        <taxon>Ecdysozoa</taxon>
        <taxon>Arthropoda</taxon>
        <taxon>Hexapoda</taxon>
        <taxon>Insecta</taxon>
        <taxon>Pterygota</taxon>
        <taxon>Neoptera</taxon>
        <taxon>Paraneoptera</taxon>
        <taxon>Hemiptera</taxon>
        <taxon>Heteroptera</taxon>
        <taxon>Panheteroptera</taxon>
        <taxon>Pentatomomorpha</taxon>
        <taxon>Coreoidea</taxon>
        <taxon>Alydidae</taxon>
        <taxon>Riptortus</taxon>
    </lineage>
</organism>
<keyword evidence="8 9" id="KW-0472">Membrane</keyword>
<dbReference type="PIRSF" id="PIRSF002455">
    <property type="entry name" value="ATP_synthase_coupling_factor_6"/>
    <property type="match status" value="1"/>
</dbReference>
<evidence type="ECO:0000313" key="10">
    <source>
        <dbReference type="EMBL" id="BAN20555.1"/>
    </source>
</evidence>